<dbReference type="SUPFAM" id="SSF116878">
    <property type="entry name" value="TrmE connector domain"/>
    <property type="match status" value="1"/>
</dbReference>
<dbReference type="Gene3D" id="3.40.50.300">
    <property type="entry name" value="P-loop containing nucleotide triphosphate hydrolases"/>
    <property type="match status" value="1"/>
</dbReference>
<feature type="binding site" evidence="6">
    <location>
        <position position="83"/>
    </location>
    <ligand>
        <name>(6S)-5-formyl-5,6,7,8-tetrahydrofolate</name>
        <dbReference type="ChEBI" id="CHEBI:57457"/>
    </ligand>
</feature>
<dbReference type="HAMAP" id="MF_00379">
    <property type="entry name" value="GTPase_MnmE"/>
    <property type="match status" value="1"/>
</dbReference>
<feature type="binding site" evidence="6">
    <location>
        <position position="230"/>
    </location>
    <ligand>
        <name>K(+)</name>
        <dbReference type="ChEBI" id="CHEBI:29103"/>
    </ligand>
</feature>
<comment type="similarity">
    <text evidence="1 6 7">Belongs to the TRAFAC class TrmE-Era-EngA-EngB-Septin-like GTPase superfamily. TrmE GTPase family.</text>
</comment>
<evidence type="ECO:0000259" key="8">
    <source>
        <dbReference type="PROSITE" id="PS51709"/>
    </source>
</evidence>
<organism evidence="9 10">
    <name type="scientific">Rhizobium nepotum 39/7</name>
    <dbReference type="NCBI Taxonomy" id="1368418"/>
    <lineage>
        <taxon>Bacteria</taxon>
        <taxon>Pseudomonadati</taxon>
        <taxon>Pseudomonadota</taxon>
        <taxon>Alphaproteobacteria</taxon>
        <taxon>Hyphomicrobiales</taxon>
        <taxon>Rhizobiaceae</taxon>
        <taxon>Rhizobium/Agrobacterium group</taxon>
        <taxon>Rhizobium</taxon>
    </lineage>
</organism>
<keyword evidence="6" id="KW-0460">Magnesium</keyword>
<dbReference type="PANTHER" id="PTHR42714:SF2">
    <property type="entry name" value="TRNA MODIFICATION GTPASE GTPBP3, MITOCHONDRIAL"/>
    <property type="match status" value="1"/>
</dbReference>
<comment type="cofactor">
    <cofactor evidence="6">
        <name>K(+)</name>
        <dbReference type="ChEBI" id="CHEBI:29103"/>
    </cofactor>
    <text evidence="6">Binds 1 potassium ion per subunit.</text>
</comment>
<feature type="binding site" evidence="6">
    <location>
        <position position="123"/>
    </location>
    <ligand>
        <name>(6S)-5-formyl-5,6,7,8-tetrahydrofolate</name>
        <dbReference type="ChEBI" id="CHEBI:57457"/>
    </ligand>
</feature>
<evidence type="ECO:0000256" key="5">
    <source>
        <dbReference type="ARBA" id="ARBA00023134"/>
    </source>
</evidence>
<dbReference type="NCBIfam" id="NF003661">
    <property type="entry name" value="PRK05291.1-3"/>
    <property type="match status" value="1"/>
</dbReference>
<comment type="caution">
    <text evidence="9">The sequence shown here is derived from an EMBL/GenBank/DDBJ whole genome shotgun (WGS) entry which is preliminary data.</text>
</comment>
<dbReference type="EC" id="3.6.-.-" evidence="6"/>
<dbReference type="Pfam" id="PF01926">
    <property type="entry name" value="MMR_HSR1"/>
    <property type="match status" value="1"/>
</dbReference>
<dbReference type="NCBIfam" id="TIGR00450">
    <property type="entry name" value="mnmE_trmE_thdF"/>
    <property type="match status" value="1"/>
</dbReference>
<keyword evidence="6" id="KW-0479">Metal-binding</keyword>
<dbReference type="EMBL" id="JWJH01000007">
    <property type="protein sequence ID" value="KJF68015.1"/>
    <property type="molecule type" value="Genomic_DNA"/>
</dbReference>
<dbReference type="InterPro" id="IPR031168">
    <property type="entry name" value="G_TrmE"/>
</dbReference>
<comment type="subunit">
    <text evidence="6">Homodimer. Heterotetramer of two MnmE and two MnmG subunits.</text>
</comment>
<keyword evidence="6" id="KW-0963">Cytoplasm</keyword>
<keyword evidence="5 6" id="KW-0342">GTP-binding</keyword>
<dbReference type="Pfam" id="PF12631">
    <property type="entry name" value="MnmE_helical"/>
    <property type="match status" value="1"/>
</dbReference>
<evidence type="ECO:0000256" key="6">
    <source>
        <dbReference type="HAMAP-Rule" id="MF_00379"/>
    </source>
</evidence>
<protein>
    <recommendedName>
        <fullName evidence="6">tRNA modification GTPase MnmE</fullName>
        <ecNumber evidence="6">3.6.-.-</ecNumber>
    </recommendedName>
</protein>
<evidence type="ECO:0000313" key="10">
    <source>
        <dbReference type="Proteomes" id="UP000052068"/>
    </source>
</evidence>
<feature type="domain" description="TrmE-type G" evidence="8">
    <location>
        <begin position="220"/>
        <end position="367"/>
    </location>
</feature>
<feature type="binding site" evidence="6">
    <location>
        <position position="249"/>
    </location>
    <ligand>
        <name>K(+)</name>
        <dbReference type="ChEBI" id="CHEBI:29103"/>
    </ligand>
</feature>
<feature type="binding site" evidence="6">
    <location>
        <position position="251"/>
    </location>
    <ligand>
        <name>K(+)</name>
        <dbReference type="ChEBI" id="CHEBI:29103"/>
    </ligand>
</feature>
<dbReference type="CDD" id="cd14858">
    <property type="entry name" value="TrmE_N"/>
    <property type="match status" value="1"/>
</dbReference>
<feature type="binding site" evidence="6">
    <location>
        <begin position="274"/>
        <end position="277"/>
    </location>
    <ligand>
        <name>GTP</name>
        <dbReference type="ChEBI" id="CHEBI:37565"/>
    </ligand>
</feature>
<dbReference type="InterPro" id="IPR025867">
    <property type="entry name" value="MnmE_helical"/>
</dbReference>
<feature type="binding site" evidence="6">
    <location>
        <position position="25"/>
    </location>
    <ligand>
        <name>(6S)-5-formyl-5,6,7,8-tetrahydrofolate</name>
        <dbReference type="ChEBI" id="CHEBI:57457"/>
    </ligand>
</feature>
<dbReference type="InterPro" id="IPR027417">
    <property type="entry name" value="P-loop_NTPase"/>
</dbReference>
<comment type="caution">
    <text evidence="6">Lacks conserved residue(s) required for the propagation of feature annotation.</text>
</comment>
<feature type="binding site" evidence="6">
    <location>
        <position position="234"/>
    </location>
    <ligand>
        <name>Mg(2+)</name>
        <dbReference type="ChEBI" id="CHEBI:18420"/>
    </ligand>
</feature>
<keyword evidence="10" id="KW-1185">Reference proteome</keyword>
<evidence type="ECO:0000256" key="7">
    <source>
        <dbReference type="RuleBase" id="RU003313"/>
    </source>
</evidence>
<dbReference type="Proteomes" id="UP000052068">
    <property type="component" value="Unassembled WGS sequence"/>
</dbReference>
<dbReference type="NCBIfam" id="TIGR00231">
    <property type="entry name" value="small_GTP"/>
    <property type="match status" value="1"/>
</dbReference>
<feature type="binding site" evidence="6">
    <location>
        <position position="254"/>
    </location>
    <ligand>
        <name>K(+)</name>
        <dbReference type="ChEBI" id="CHEBI:29103"/>
    </ligand>
</feature>
<dbReference type="InterPro" id="IPR004520">
    <property type="entry name" value="GTPase_MnmE"/>
</dbReference>
<reference evidence="9 10" key="1">
    <citation type="submission" date="2015-03" db="EMBL/GenBank/DDBJ databases">
        <title>Draft Genome Sequences of Agrobacterium nepotum Strain 39/7T (= CFBP 7436T = LMG 26435T) and Agrobacterium sp. Strain KFB 330 (= CFBP 8308 = LMG 28674).</title>
        <authorList>
            <person name="Kuzmanovic N."/>
            <person name="Pulawska J."/>
            <person name="Obradovic A."/>
        </authorList>
    </citation>
    <scope>NUCLEOTIDE SEQUENCE [LARGE SCALE GENOMIC DNA]</scope>
    <source>
        <strain evidence="9 10">39/7</strain>
    </source>
</reference>
<feature type="binding site" evidence="6">
    <location>
        <position position="443"/>
    </location>
    <ligand>
        <name>(6S)-5-formyl-5,6,7,8-tetrahydrofolate</name>
        <dbReference type="ChEBI" id="CHEBI:57457"/>
    </ligand>
</feature>
<dbReference type="Gene3D" id="3.30.1360.120">
    <property type="entry name" value="Probable tRNA modification gtpase trme, domain 1"/>
    <property type="match status" value="1"/>
</dbReference>
<evidence type="ECO:0000256" key="2">
    <source>
        <dbReference type="ARBA" id="ARBA00022694"/>
    </source>
</evidence>
<dbReference type="Pfam" id="PF10396">
    <property type="entry name" value="TrmE_N"/>
    <property type="match status" value="1"/>
</dbReference>
<feature type="binding site" evidence="6">
    <location>
        <begin position="249"/>
        <end position="255"/>
    </location>
    <ligand>
        <name>GTP</name>
        <dbReference type="ChEBI" id="CHEBI:37565"/>
    </ligand>
</feature>
<dbReference type="InterPro" id="IPR005225">
    <property type="entry name" value="Small_GTP-bd"/>
</dbReference>
<dbReference type="Gene3D" id="1.20.120.430">
    <property type="entry name" value="tRNA modification GTPase MnmE domain 2"/>
    <property type="match status" value="1"/>
</dbReference>
<dbReference type="InterPro" id="IPR018948">
    <property type="entry name" value="GTP-bd_TrmE_N"/>
</dbReference>
<dbReference type="InterPro" id="IPR027266">
    <property type="entry name" value="TrmE/GcvT-like"/>
</dbReference>
<feature type="binding site" evidence="6">
    <location>
        <position position="255"/>
    </location>
    <ligand>
        <name>Mg(2+)</name>
        <dbReference type="ChEBI" id="CHEBI:18420"/>
    </ligand>
</feature>
<sequence length="443" mass="48307">MMPASADTIYALSSGALPAGVAIIRISGLKAFEAFVRLTDRELPAPRQAILCSIRNRNKETIDQALMIVFPGPNSFTGENCIEIHSHGSRAVVASIFSELEQLDGFRPADAGEFSRRAFENGKMDLLEVEGLADLLQAETEMQRRLAVEQSTGKLSALYDGWASRLTRARALIEAELDFADEEDVPDSVAAQVWDAMRLLKGEITGHLQNGGSSEIIRDGFKVALVGEPNAGKSTLLNALSGRDVAIVTDIAGTTRDVLSVDINLDGYLVRIFDTAGIRETLDVVEKEGVRRAVLTAETADLILLLQDNDSTPKQFLISFENARRLRVRTKAALSSSSANDDFDLSISAKEGLGLEELRLLIKQEIESRVGAVQTLAPARARHKKRLEETLNYVSDALNSETMDLAIRSEYLRLAGTSLGRITGRVDVEDLLGVIFSEFCIGK</sequence>
<evidence type="ECO:0000256" key="3">
    <source>
        <dbReference type="ARBA" id="ARBA00022741"/>
    </source>
</evidence>
<dbReference type="InterPro" id="IPR006073">
    <property type="entry name" value="GTP-bd"/>
</dbReference>
<evidence type="ECO:0000256" key="1">
    <source>
        <dbReference type="ARBA" id="ARBA00011043"/>
    </source>
</evidence>
<keyword evidence="2 6" id="KW-0819">tRNA processing</keyword>
<dbReference type="SUPFAM" id="SSF52540">
    <property type="entry name" value="P-loop containing nucleoside triphosphate hydrolases"/>
    <property type="match status" value="1"/>
</dbReference>
<keyword evidence="6" id="KW-0378">Hydrolase</keyword>
<dbReference type="CDD" id="cd04164">
    <property type="entry name" value="trmE"/>
    <property type="match status" value="1"/>
</dbReference>
<gene>
    <name evidence="6" type="primary">mnmE</name>
    <name evidence="6" type="synonym">trmE</name>
    <name evidence="9" type="ORF">RS75_08590</name>
</gene>
<dbReference type="PROSITE" id="PS51709">
    <property type="entry name" value="G_TRME"/>
    <property type="match status" value="1"/>
</dbReference>
<dbReference type="InterPro" id="IPR027368">
    <property type="entry name" value="MnmE_dom2"/>
</dbReference>
<evidence type="ECO:0000313" key="9">
    <source>
        <dbReference type="EMBL" id="KJF68015.1"/>
    </source>
</evidence>
<name>A0ABR5CT65_9HYPH</name>
<keyword evidence="4 6" id="KW-0630">Potassium</keyword>
<dbReference type="PANTHER" id="PTHR42714">
    <property type="entry name" value="TRNA MODIFICATION GTPASE GTPBP3"/>
    <property type="match status" value="1"/>
</dbReference>
<keyword evidence="3 6" id="KW-0547">Nucleotide-binding</keyword>
<feature type="binding site" evidence="6">
    <location>
        <begin position="230"/>
        <end position="235"/>
    </location>
    <ligand>
        <name>GTP</name>
        <dbReference type="ChEBI" id="CHEBI:37565"/>
    </ligand>
</feature>
<comment type="function">
    <text evidence="6">Exhibits a very high intrinsic GTPase hydrolysis rate. Involved in the addition of a carboxymethylaminomethyl (cmnm) group at the wobble position (U34) of certain tRNAs, forming tRNA-cmnm(5)s(2)U34.</text>
</comment>
<proteinExistence type="inferred from homology"/>
<evidence type="ECO:0000256" key="4">
    <source>
        <dbReference type="ARBA" id="ARBA00022958"/>
    </source>
</evidence>
<accession>A0ABR5CT65</accession>
<comment type="subcellular location">
    <subcellularLocation>
        <location evidence="6">Cytoplasm</location>
    </subcellularLocation>
</comment>
<dbReference type="RefSeq" id="WP_045019283.1">
    <property type="nucleotide sequence ID" value="NZ_JWJH01000007.1"/>
</dbReference>